<protein>
    <submittedName>
        <fullName evidence="2">SPP1 gp7 family putative phage head morphogenesis protein</fullName>
    </submittedName>
</protein>
<organism evidence="2 3">
    <name type="scientific">Wenyingzhuangia heitensis</name>
    <dbReference type="NCBI Taxonomy" id="1487859"/>
    <lineage>
        <taxon>Bacteria</taxon>
        <taxon>Pseudomonadati</taxon>
        <taxon>Bacteroidota</taxon>
        <taxon>Flavobacteriia</taxon>
        <taxon>Flavobacteriales</taxon>
        <taxon>Flavobacteriaceae</taxon>
        <taxon>Wenyingzhuangia</taxon>
    </lineage>
</organism>
<keyword evidence="3" id="KW-1185">Reference proteome</keyword>
<dbReference type="Proteomes" id="UP000745859">
    <property type="component" value="Unassembled WGS sequence"/>
</dbReference>
<evidence type="ECO:0000259" key="1">
    <source>
        <dbReference type="Pfam" id="PF04233"/>
    </source>
</evidence>
<evidence type="ECO:0000313" key="2">
    <source>
        <dbReference type="EMBL" id="NIJ45047.1"/>
    </source>
</evidence>
<accession>A0ABX0UDA5</accession>
<sequence>MYDCECGTCKHQKEQITLALEDNFKPVLNAVKKALKTLHTKGNYHPKDLADTKEYIHLIDATNNVFNYALKQVDLSPTMLKHLQNDVYTFSAVKTHTQLLELSRELLTDEKQIKPFATFEYDVSKIVTAYNSHYLEAEYEFAVGGSQMADRWESFSDDERYLLQYRTANDDKVRDSHAVLHNITLPKDDPFWDKYFAPNGWRCRCLVVQLLRALHKTSDSKKAIELGEKATTAIDKNGKNKLEIFRFNPGKKKIIFPPNHPYNKIKGADFVKEEVRKGNIKSNKFTVDLNKHIKGEIPTNKEVKDVLFEYAKLNPNDFRNGLEKVNVAKAKSYLMQHGMSYRPSTGDWVGGSSISISSNTFTSIGMNPLEEFKNALANIKSGKKLTFNQEYSIESMWHEILHAKTKSKPFKLGQVGVKNMETVNQFCARHTYVDFLEKLGGKAIHQKEILENGHGYKSWITNFRDQLKKNGINEKKASKDLMVYLMEDYSTIGRKTNEYIKKHTKLK</sequence>
<proteinExistence type="predicted"/>
<evidence type="ECO:0000313" key="3">
    <source>
        <dbReference type="Proteomes" id="UP000745859"/>
    </source>
</evidence>
<dbReference type="InterPro" id="IPR006528">
    <property type="entry name" value="Phage_head_morphogenesis_dom"/>
</dbReference>
<dbReference type="Pfam" id="PF04233">
    <property type="entry name" value="Phage_Mu_F"/>
    <property type="match status" value="1"/>
</dbReference>
<comment type="caution">
    <text evidence="2">The sequence shown here is derived from an EMBL/GenBank/DDBJ whole genome shotgun (WGS) entry which is preliminary data.</text>
</comment>
<dbReference type="EMBL" id="JAASQL010000001">
    <property type="protein sequence ID" value="NIJ45047.1"/>
    <property type="molecule type" value="Genomic_DNA"/>
</dbReference>
<name>A0ABX0UDA5_9FLAO</name>
<dbReference type="RefSeq" id="WP_167186187.1">
    <property type="nucleotide sequence ID" value="NZ_JAASQL010000001.1"/>
</dbReference>
<gene>
    <name evidence="2" type="ORF">FHR24_001486</name>
</gene>
<feature type="domain" description="Phage head morphogenesis" evidence="1">
    <location>
        <begin position="135"/>
        <end position="207"/>
    </location>
</feature>
<reference evidence="2 3" key="1">
    <citation type="submission" date="2020-03" db="EMBL/GenBank/DDBJ databases">
        <title>Genomic Encyclopedia of Type Strains, Phase IV (KMG-IV): sequencing the most valuable type-strain genomes for metagenomic binning, comparative biology and taxonomic classification.</title>
        <authorList>
            <person name="Goeker M."/>
        </authorList>
    </citation>
    <scope>NUCLEOTIDE SEQUENCE [LARGE SCALE GENOMIC DNA]</scope>
    <source>
        <strain evidence="2 3">DSM 101599</strain>
    </source>
</reference>